<evidence type="ECO:0000259" key="4">
    <source>
        <dbReference type="Pfam" id="PF13649"/>
    </source>
</evidence>
<dbReference type="CDD" id="cd02440">
    <property type="entry name" value="AdoMet_MTases"/>
    <property type="match status" value="1"/>
</dbReference>
<evidence type="ECO:0000256" key="2">
    <source>
        <dbReference type="ARBA" id="ARBA00022679"/>
    </source>
</evidence>
<organism evidence="5 6">
    <name type="scientific">Pseudonocardia humida</name>
    <dbReference type="NCBI Taxonomy" id="2800819"/>
    <lineage>
        <taxon>Bacteria</taxon>
        <taxon>Bacillati</taxon>
        <taxon>Actinomycetota</taxon>
        <taxon>Actinomycetes</taxon>
        <taxon>Pseudonocardiales</taxon>
        <taxon>Pseudonocardiaceae</taxon>
        <taxon>Pseudonocardia</taxon>
    </lineage>
</organism>
<dbReference type="GO" id="GO:0032259">
    <property type="term" value="P:methylation"/>
    <property type="evidence" value="ECO:0007669"/>
    <property type="project" value="UniProtKB-KW"/>
</dbReference>
<sequence>MGAAEEFWDGQYRATTRVWSGLPNAVLADVVGPLAPGTALDLGCGEGGDALWLARRGWRVTAVDVAPTALARVAERAAEARVCALVRTEQHDLAATFPDGRYDLVSAQYLQSPLELPRERVLPAAAEAVAPGGLLLVVEHGSAAPWSWSQDARFPTPEELVAAMGLAEGEWEVERAGTPRREATGPAGEKAMVVDVVVAARRARA</sequence>
<accession>A0ABT1ABD8</accession>
<dbReference type="PANTHER" id="PTHR43464:SF19">
    <property type="entry name" value="UBIQUINONE BIOSYNTHESIS O-METHYLTRANSFERASE, MITOCHONDRIAL"/>
    <property type="match status" value="1"/>
</dbReference>
<dbReference type="GO" id="GO:0008168">
    <property type="term" value="F:methyltransferase activity"/>
    <property type="evidence" value="ECO:0007669"/>
    <property type="project" value="UniProtKB-KW"/>
</dbReference>
<protein>
    <submittedName>
        <fullName evidence="5">Class I SAM-dependent methyltransferase</fullName>
    </submittedName>
</protein>
<keyword evidence="1 5" id="KW-0489">Methyltransferase</keyword>
<dbReference type="RefSeq" id="WP_256503319.1">
    <property type="nucleotide sequence ID" value="NZ_JAGSOV010000078.1"/>
</dbReference>
<keyword evidence="3" id="KW-0949">S-adenosyl-L-methionine</keyword>
<evidence type="ECO:0000313" key="5">
    <source>
        <dbReference type="EMBL" id="MCO1660134.1"/>
    </source>
</evidence>
<name>A0ABT1ABD8_9PSEU</name>
<proteinExistence type="predicted"/>
<dbReference type="PANTHER" id="PTHR43464">
    <property type="entry name" value="METHYLTRANSFERASE"/>
    <property type="match status" value="1"/>
</dbReference>
<keyword evidence="6" id="KW-1185">Reference proteome</keyword>
<reference evidence="5" key="1">
    <citation type="submission" date="2021-04" db="EMBL/GenBank/DDBJ databases">
        <title>Pseudonocardia sp. nov., isolated from sandy soil of mangrove forest.</title>
        <authorList>
            <person name="Zan Z."/>
            <person name="Huang R."/>
            <person name="Liu W."/>
        </authorList>
    </citation>
    <scope>NUCLEOTIDE SEQUENCE</scope>
    <source>
        <strain evidence="5">S2-4</strain>
    </source>
</reference>
<gene>
    <name evidence="5" type="ORF">KDL28_34250</name>
</gene>
<evidence type="ECO:0000256" key="3">
    <source>
        <dbReference type="ARBA" id="ARBA00022691"/>
    </source>
</evidence>
<dbReference type="Proteomes" id="UP001165283">
    <property type="component" value="Unassembled WGS sequence"/>
</dbReference>
<dbReference type="Pfam" id="PF13649">
    <property type="entry name" value="Methyltransf_25"/>
    <property type="match status" value="1"/>
</dbReference>
<dbReference type="EMBL" id="JAGSOV010000078">
    <property type="protein sequence ID" value="MCO1660134.1"/>
    <property type="molecule type" value="Genomic_DNA"/>
</dbReference>
<feature type="domain" description="Methyltransferase" evidence="4">
    <location>
        <begin position="40"/>
        <end position="133"/>
    </location>
</feature>
<dbReference type="InterPro" id="IPR029063">
    <property type="entry name" value="SAM-dependent_MTases_sf"/>
</dbReference>
<dbReference type="InterPro" id="IPR041698">
    <property type="entry name" value="Methyltransf_25"/>
</dbReference>
<dbReference type="SUPFAM" id="SSF53335">
    <property type="entry name" value="S-adenosyl-L-methionine-dependent methyltransferases"/>
    <property type="match status" value="1"/>
</dbReference>
<keyword evidence="2" id="KW-0808">Transferase</keyword>
<comment type="caution">
    <text evidence="5">The sequence shown here is derived from an EMBL/GenBank/DDBJ whole genome shotgun (WGS) entry which is preliminary data.</text>
</comment>
<evidence type="ECO:0000256" key="1">
    <source>
        <dbReference type="ARBA" id="ARBA00022603"/>
    </source>
</evidence>
<dbReference type="Gene3D" id="3.40.50.150">
    <property type="entry name" value="Vaccinia Virus protein VP39"/>
    <property type="match status" value="1"/>
</dbReference>
<evidence type="ECO:0000313" key="6">
    <source>
        <dbReference type="Proteomes" id="UP001165283"/>
    </source>
</evidence>